<evidence type="ECO:0000256" key="1">
    <source>
        <dbReference type="SAM" id="Phobius"/>
    </source>
</evidence>
<keyword evidence="1" id="KW-0812">Transmembrane</keyword>
<sequence length="41" mass="4811">MLLLLLQVIPRYLSAFIGLYVRVCVNLLYVLQEILNLFQKS</sequence>
<organism evidence="2">
    <name type="scientific">Rhizophora mucronata</name>
    <name type="common">Asiatic mangrove</name>
    <dbReference type="NCBI Taxonomy" id="61149"/>
    <lineage>
        <taxon>Eukaryota</taxon>
        <taxon>Viridiplantae</taxon>
        <taxon>Streptophyta</taxon>
        <taxon>Embryophyta</taxon>
        <taxon>Tracheophyta</taxon>
        <taxon>Spermatophyta</taxon>
        <taxon>Magnoliopsida</taxon>
        <taxon>eudicotyledons</taxon>
        <taxon>Gunneridae</taxon>
        <taxon>Pentapetalae</taxon>
        <taxon>rosids</taxon>
        <taxon>fabids</taxon>
        <taxon>Malpighiales</taxon>
        <taxon>Rhizophoraceae</taxon>
        <taxon>Rhizophora</taxon>
    </lineage>
</organism>
<accession>A0A2P2PHQ5</accession>
<dbReference type="AlphaFoldDB" id="A0A2P2PHQ5"/>
<evidence type="ECO:0000313" key="2">
    <source>
        <dbReference type="EMBL" id="MBX54255.1"/>
    </source>
</evidence>
<keyword evidence="1" id="KW-0472">Membrane</keyword>
<keyword evidence="1" id="KW-1133">Transmembrane helix</keyword>
<protein>
    <submittedName>
        <fullName evidence="2">Uncharacterized protein</fullName>
    </submittedName>
</protein>
<reference evidence="2" key="1">
    <citation type="submission" date="2018-02" db="EMBL/GenBank/DDBJ databases">
        <title>Rhizophora mucronata_Transcriptome.</title>
        <authorList>
            <person name="Meera S.P."/>
            <person name="Sreeshan A."/>
            <person name="Augustine A."/>
        </authorList>
    </citation>
    <scope>NUCLEOTIDE SEQUENCE</scope>
    <source>
        <tissue evidence="2">Leaf</tissue>
    </source>
</reference>
<name>A0A2P2PHQ5_RHIMU</name>
<proteinExistence type="predicted"/>
<dbReference type="EMBL" id="GGEC01073771">
    <property type="protein sequence ID" value="MBX54255.1"/>
    <property type="molecule type" value="Transcribed_RNA"/>
</dbReference>
<feature type="transmembrane region" description="Helical" evidence="1">
    <location>
        <begin position="12"/>
        <end position="31"/>
    </location>
</feature>